<gene>
    <name evidence="16" type="ORF">FEN17_03355</name>
</gene>
<dbReference type="PANTHER" id="PTHR45339:SF5">
    <property type="entry name" value="HISTIDINE KINASE"/>
    <property type="match status" value="1"/>
</dbReference>
<dbReference type="PROSITE" id="PS50110">
    <property type="entry name" value="RESPONSE_REGULATORY"/>
    <property type="match status" value="2"/>
</dbReference>
<feature type="domain" description="PAC" evidence="15">
    <location>
        <begin position="585"/>
        <end position="636"/>
    </location>
</feature>
<dbReference type="RefSeq" id="WP_138363881.1">
    <property type="nucleotide sequence ID" value="NZ_VCEJ01000002.1"/>
</dbReference>
<dbReference type="FunFam" id="3.30.565.10:FF:000010">
    <property type="entry name" value="Sensor histidine kinase RcsC"/>
    <property type="match status" value="1"/>
</dbReference>
<evidence type="ECO:0000259" key="14">
    <source>
        <dbReference type="PROSITE" id="PS50112"/>
    </source>
</evidence>
<dbReference type="CDD" id="cd16922">
    <property type="entry name" value="HATPase_EvgS-ArcB-TorS-like"/>
    <property type="match status" value="1"/>
</dbReference>
<dbReference type="InterPro" id="IPR001610">
    <property type="entry name" value="PAC"/>
</dbReference>
<dbReference type="SMART" id="SM00086">
    <property type="entry name" value="PAC"/>
    <property type="match status" value="4"/>
</dbReference>
<keyword evidence="4" id="KW-0808">Transferase</keyword>
<organism evidence="16 17">
    <name type="scientific">Dyadobacter luticola</name>
    <dbReference type="NCBI Taxonomy" id="1979387"/>
    <lineage>
        <taxon>Bacteria</taxon>
        <taxon>Pseudomonadati</taxon>
        <taxon>Bacteroidota</taxon>
        <taxon>Cytophagia</taxon>
        <taxon>Cytophagales</taxon>
        <taxon>Spirosomataceae</taxon>
        <taxon>Dyadobacter</taxon>
    </lineage>
</organism>
<dbReference type="InterPro" id="IPR000014">
    <property type="entry name" value="PAS"/>
</dbReference>
<dbReference type="Gene3D" id="1.10.287.130">
    <property type="match status" value="1"/>
</dbReference>
<dbReference type="OrthoDB" id="9811889at2"/>
<dbReference type="InterPro" id="IPR036890">
    <property type="entry name" value="HATPase_C_sf"/>
</dbReference>
<dbReference type="SUPFAM" id="SSF52172">
    <property type="entry name" value="CheY-like"/>
    <property type="match status" value="2"/>
</dbReference>
<dbReference type="SUPFAM" id="SSF55874">
    <property type="entry name" value="ATPase domain of HSP90 chaperone/DNA topoisomerase II/histidine kinase"/>
    <property type="match status" value="1"/>
</dbReference>
<evidence type="ECO:0000259" key="12">
    <source>
        <dbReference type="PROSITE" id="PS50109"/>
    </source>
</evidence>
<dbReference type="SMART" id="SM00387">
    <property type="entry name" value="HATPase_c"/>
    <property type="match status" value="1"/>
</dbReference>
<keyword evidence="5" id="KW-0547">Nucleotide-binding</keyword>
<dbReference type="Gene3D" id="3.40.50.2300">
    <property type="match status" value="2"/>
</dbReference>
<accession>A0A5R9L2M7</accession>
<dbReference type="InterPro" id="IPR013655">
    <property type="entry name" value="PAS_fold_3"/>
</dbReference>
<feature type="domain" description="PAS" evidence="14">
    <location>
        <begin position="383"/>
        <end position="460"/>
    </location>
</feature>
<feature type="domain" description="PAC" evidence="15">
    <location>
        <begin position="457"/>
        <end position="509"/>
    </location>
</feature>
<evidence type="ECO:0000313" key="16">
    <source>
        <dbReference type="EMBL" id="TLV02671.1"/>
    </source>
</evidence>
<dbReference type="Pfam" id="PF13188">
    <property type="entry name" value="PAS_8"/>
    <property type="match status" value="1"/>
</dbReference>
<reference evidence="16 17" key="1">
    <citation type="submission" date="2019-05" db="EMBL/GenBank/DDBJ databases">
        <authorList>
            <person name="Qu J.-H."/>
        </authorList>
    </citation>
    <scope>NUCLEOTIDE SEQUENCE [LARGE SCALE GENOMIC DNA]</scope>
    <source>
        <strain evidence="16 17">T17</strain>
    </source>
</reference>
<dbReference type="InterPro" id="IPR004358">
    <property type="entry name" value="Sig_transdc_His_kin-like_C"/>
</dbReference>
<keyword evidence="8" id="KW-0902">Two-component regulatory system</keyword>
<evidence type="ECO:0000256" key="2">
    <source>
        <dbReference type="ARBA" id="ARBA00012438"/>
    </source>
</evidence>
<keyword evidence="7" id="KW-0067">ATP-binding</keyword>
<dbReference type="GO" id="GO:0005524">
    <property type="term" value="F:ATP binding"/>
    <property type="evidence" value="ECO:0007669"/>
    <property type="project" value="UniProtKB-KW"/>
</dbReference>
<comment type="caution">
    <text evidence="16">The sequence shown here is derived from an EMBL/GenBank/DDBJ whole genome shotgun (WGS) entry which is preliminary data.</text>
</comment>
<dbReference type="SUPFAM" id="SSF47384">
    <property type="entry name" value="Homodimeric domain of signal transducing histidine kinase"/>
    <property type="match status" value="1"/>
</dbReference>
<dbReference type="SUPFAM" id="SSF55785">
    <property type="entry name" value="PYP-like sensor domain (PAS domain)"/>
    <property type="match status" value="5"/>
</dbReference>
<dbReference type="PRINTS" id="PR00344">
    <property type="entry name" value="BCTRLSENSOR"/>
</dbReference>
<evidence type="ECO:0000256" key="4">
    <source>
        <dbReference type="ARBA" id="ARBA00022679"/>
    </source>
</evidence>
<evidence type="ECO:0000256" key="3">
    <source>
        <dbReference type="ARBA" id="ARBA00022553"/>
    </source>
</evidence>
<dbReference type="Pfam" id="PF02518">
    <property type="entry name" value="HATPase_c"/>
    <property type="match status" value="1"/>
</dbReference>
<dbReference type="InterPro" id="IPR000700">
    <property type="entry name" value="PAS-assoc_C"/>
</dbReference>
<dbReference type="SMART" id="SM00091">
    <property type="entry name" value="PAS"/>
    <property type="match status" value="4"/>
</dbReference>
<keyword evidence="17" id="KW-1185">Reference proteome</keyword>
<dbReference type="Gene3D" id="3.30.450.20">
    <property type="entry name" value="PAS domain"/>
    <property type="match status" value="5"/>
</dbReference>
<feature type="modified residue" description="4-aspartylphosphate" evidence="11">
    <location>
        <position position="1219"/>
    </location>
</feature>
<dbReference type="InterPro" id="IPR036097">
    <property type="entry name" value="HisK_dim/P_sf"/>
</dbReference>
<dbReference type="PROSITE" id="PS50109">
    <property type="entry name" value="HIS_KIN"/>
    <property type="match status" value="1"/>
</dbReference>
<feature type="domain" description="Histidine kinase" evidence="12">
    <location>
        <begin position="784"/>
        <end position="1006"/>
    </location>
</feature>
<dbReference type="PROSITE" id="PS50112">
    <property type="entry name" value="PAS"/>
    <property type="match status" value="3"/>
</dbReference>
<dbReference type="SMART" id="SM00448">
    <property type="entry name" value="REC"/>
    <property type="match status" value="2"/>
</dbReference>
<evidence type="ECO:0000256" key="11">
    <source>
        <dbReference type="PROSITE-ProRule" id="PRU00169"/>
    </source>
</evidence>
<evidence type="ECO:0000256" key="10">
    <source>
        <dbReference type="ARBA" id="ARBA00068150"/>
    </source>
</evidence>
<dbReference type="CDD" id="cd00130">
    <property type="entry name" value="PAS"/>
    <property type="match status" value="3"/>
</dbReference>
<dbReference type="Proteomes" id="UP000306402">
    <property type="component" value="Unassembled WGS sequence"/>
</dbReference>
<dbReference type="Pfam" id="PF00512">
    <property type="entry name" value="HisKA"/>
    <property type="match status" value="1"/>
</dbReference>
<dbReference type="InterPro" id="IPR005467">
    <property type="entry name" value="His_kinase_dom"/>
</dbReference>
<dbReference type="FunFam" id="1.10.287.130:FF:000002">
    <property type="entry name" value="Two-component osmosensing histidine kinase"/>
    <property type="match status" value="1"/>
</dbReference>
<dbReference type="InterPro" id="IPR003661">
    <property type="entry name" value="HisK_dim/P_dom"/>
</dbReference>
<dbReference type="InterPro" id="IPR003594">
    <property type="entry name" value="HATPase_dom"/>
</dbReference>
<evidence type="ECO:0000259" key="13">
    <source>
        <dbReference type="PROSITE" id="PS50110"/>
    </source>
</evidence>
<dbReference type="Pfam" id="PF13426">
    <property type="entry name" value="PAS_9"/>
    <property type="match status" value="2"/>
</dbReference>
<dbReference type="PROSITE" id="PS50113">
    <property type="entry name" value="PAC"/>
    <property type="match status" value="2"/>
</dbReference>
<dbReference type="EC" id="2.7.13.3" evidence="2"/>
<dbReference type="EMBL" id="VCEJ01000002">
    <property type="protein sequence ID" value="TLV02671.1"/>
    <property type="molecule type" value="Genomic_DNA"/>
</dbReference>
<evidence type="ECO:0000256" key="1">
    <source>
        <dbReference type="ARBA" id="ARBA00000085"/>
    </source>
</evidence>
<proteinExistence type="predicted"/>
<feature type="domain" description="PAS" evidence="14">
    <location>
        <begin position="263"/>
        <end position="333"/>
    </location>
</feature>
<evidence type="ECO:0000256" key="7">
    <source>
        <dbReference type="ARBA" id="ARBA00022840"/>
    </source>
</evidence>
<dbReference type="SMART" id="SM00388">
    <property type="entry name" value="HisKA"/>
    <property type="match status" value="1"/>
</dbReference>
<dbReference type="CDD" id="cd17546">
    <property type="entry name" value="REC_hyHK_CKI1_RcsC-like"/>
    <property type="match status" value="2"/>
</dbReference>
<dbReference type="Gene3D" id="3.30.565.10">
    <property type="entry name" value="Histidine kinase-like ATPase, C-terminal domain"/>
    <property type="match status" value="1"/>
</dbReference>
<protein>
    <recommendedName>
        <fullName evidence="10">Sensory/regulatory protein RpfC</fullName>
        <ecNumber evidence="2">2.7.13.3</ecNumber>
    </recommendedName>
</protein>
<comment type="subunit">
    <text evidence="9">At low DSF concentrations, interacts with RpfF.</text>
</comment>
<evidence type="ECO:0000256" key="6">
    <source>
        <dbReference type="ARBA" id="ARBA00022777"/>
    </source>
</evidence>
<evidence type="ECO:0000256" key="5">
    <source>
        <dbReference type="ARBA" id="ARBA00022741"/>
    </source>
</evidence>
<keyword evidence="3 11" id="KW-0597">Phosphoprotein</keyword>
<dbReference type="Pfam" id="PF00072">
    <property type="entry name" value="Response_reg"/>
    <property type="match status" value="2"/>
</dbReference>
<evidence type="ECO:0000256" key="9">
    <source>
        <dbReference type="ARBA" id="ARBA00064003"/>
    </source>
</evidence>
<dbReference type="InterPro" id="IPR011006">
    <property type="entry name" value="CheY-like_superfamily"/>
</dbReference>
<feature type="domain" description="Response regulatory" evidence="13">
    <location>
        <begin position="1168"/>
        <end position="1286"/>
    </location>
</feature>
<dbReference type="Pfam" id="PF08447">
    <property type="entry name" value="PAS_3"/>
    <property type="match status" value="1"/>
</dbReference>
<dbReference type="PANTHER" id="PTHR45339">
    <property type="entry name" value="HYBRID SIGNAL TRANSDUCTION HISTIDINE KINASE J"/>
    <property type="match status" value="1"/>
</dbReference>
<feature type="modified residue" description="4-aspartylphosphate" evidence="11">
    <location>
        <position position="1073"/>
    </location>
</feature>
<comment type="catalytic activity">
    <reaction evidence="1">
        <text>ATP + protein L-histidine = ADP + protein N-phospho-L-histidine.</text>
        <dbReference type="EC" id="2.7.13.3"/>
    </reaction>
</comment>
<sequence>MKDILRKALFGLQQKDEGVFDFVQESAADGFLIWEYQNPQQYWADKRLLKTLANTANPAGLDETLENFLENKQFQNYQKSALLHFSDDNAALAGRIRVVEEGKPTFLLDLNSIIGYDPESGGKLVITGFQVDRQVAYIPGELTNTKLYNSFLKSNWLYMVGINVEGNYIYVNDYFCEFYGLSREEVLGKSSLSGVVPEDIEKCLHVGNLCFKNPGTPNSVILRKMSVEGIKVTQWEFTGVADENGQVYELFCIGYDITEHVKVEEDLSVLVSNMQDVLFTITSDGIFTYVSPSWTVMYGYTVEETVGHPFTEFIHPDDFKVCFEALKTASETGKPVPGGIEHRIIHKNGDWSWSNTSANIDPSSGNIILTSHNITELRNSREKLRELAIVASNTTDYIVIADNKGKITWVNEAYERKTGLSVKEVIGMNPMDLLKGPDTDPETIEFIYNECVARRVVQAEVLCYTRIGEPYWVDIKITPVFNDKGICTHFIAVERDISARKRSEEEMRRMQYMLEQTNTVARIGGWELNLQTDKLYWTPITKELHEVAGDYEPNLSTAISFYKEGYHRDLITRVVNEAIATGKSWDSELQIVTAKGNEVWVRTIGKSEVVDGVSIRIYGAFQDITSRKRAEMAIQSSEAKFRSLYDSTSDAVILFNDKQYLDCNRAALRMFGLNDTDELRTLELGVLSGFNAPESAEQQIIFRDHINALYENGSHTFEWSFGGYAGVEPFIAEILLTLINVNNEQIIQSVIRDITMRKKAEAELLEAREHAESANKLKSEFLANMSHEIRTPLNGVVGFTDLLMKTNLDETQQQYMSMVFQSANSLLDIINDILDFSKIEAGKLELSFEKTDLLEISGQVADMVTYQAQQKHLEMLLNIPSDIPHFVWADSVRLRQILVNLLSNAVKFTLAGEIELKIELSQIDGDNDCHFRFSVRDTGIGIDPANQQRIFEAFAQEDASTTKRFGGTGLGLTISNNLLGLMDSKLQLISTPDQGSTFYFDVKFPMVEGKDQFEWDNVDDIHRILIVDDSENNCHILSDMLNNKEIASDYVRSGEDAVDLLKSGEKYDVILMDCQMPGWGGIKTIVEIRDLGGQFEHQPIILLNDSFEEDMLVSMRNELDIHHFLVKPVKIQQLFFTLSNLGLKKRAGVEKAVEQPQLEDKIASKNYRVLIAEDHRINMLLVKSMLGKIVPNAELVEAANGLEAVHAYEEHLPDIVLMDIQMPEMNGYEATRTIRKIAHQLHVPIIALTAGTVVGEREKCLEAGMDDYLTKPVLKDTLEKAIRKWLFNNQR</sequence>
<evidence type="ECO:0000259" key="15">
    <source>
        <dbReference type="PROSITE" id="PS50113"/>
    </source>
</evidence>
<evidence type="ECO:0000256" key="8">
    <source>
        <dbReference type="ARBA" id="ARBA00023012"/>
    </source>
</evidence>
<feature type="domain" description="PAS" evidence="14">
    <location>
        <begin position="144"/>
        <end position="201"/>
    </location>
</feature>
<keyword evidence="6" id="KW-0418">Kinase</keyword>
<dbReference type="InterPro" id="IPR035965">
    <property type="entry name" value="PAS-like_dom_sf"/>
</dbReference>
<name>A0A5R9L2M7_9BACT</name>
<dbReference type="InterPro" id="IPR001789">
    <property type="entry name" value="Sig_transdc_resp-reg_receiver"/>
</dbReference>
<dbReference type="CDD" id="cd00082">
    <property type="entry name" value="HisKA"/>
    <property type="match status" value="1"/>
</dbReference>
<dbReference type="NCBIfam" id="TIGR00229">
    <property type="entry name" value="sensory_box"/>
    <property type="match status" value="4"/>
</dbReference>
<dbReference type="GO" id="GO:0000155">
    <property type="term" value="F:phosphorelay sensor kinase activity"/>
    <property type="evidence" value="ECO:0007669"/>
    <property type="project" value="InterPro"/>
</dbReference>
<evidence type="ECO:0000313" key="17">
    <source>
        <dbReference type="Proteomes" id="UP000306402"/>
    </source>
</evidence>
<feature type="domain" description="Response regulatory" evidence="13">
    <location>
        <begin position="1023"/>
        <end position="1142"/>
    </location>
</feature>